<evidence type="ECO:0000256" key="8">
    <source>
        <dbReference type="ARBA" id="ARBA00022842"/>
    </source>
</evidence>
<evidence type="ECO:0000256" key="1">
    <source>
        <dbReference type="ARBA" id="ARBA00001946"/>
    </source>
</evidence>
<sequence length="267" mass="29061">MKTLSRCKPALGTYVKLHLAQETDDDSLLQLSEAVFAEIERIEAIMSFHRSESELSRVNRDAFRQPVVLSSEMNELLSFCAELYDRSGGTFDVTVGGDMVKRGALPGQNGFAEPRGRWDAVRLEAGRIFFGQPVLLDLGGVAKGYAVDKAMAVLPPDCQAVLNAGGDLKMRPWRHRTVGVREPSGGALHHLDMQAAALATSSAEFHEQGHPVTNPKSGRPLEDARVISVFASSCMVADALTKCAFLQEDTHHLTMMYDAECVCLGSP</sequence>
<gene>
    <name evidence="11" type="ORF">J3U88_11055</name>
</gene>
<proteinExistence type="predicted"/>
<accession>A0A8J7U564</accession>
<dbReference type="EC" id="2.7.1.180" evidence="2"/>
<evidence type="ECO:0000256" key="10">
    <source>
        <dbReference type="ARBA" id="ARBA00048540"/>
    </source>
</evidence>
<organism evidence="11 12">
    <name type="scientific">Acanthopleuribacter pedis</name>
    <dbReference type="NCBI Taxonomy" id="442870"/>
    <lineage>
        <taxon>Bacteria</taxon>
        <taxon>Pseudomonadati</taxon>
        <taxon>Acidobacteriota</taxon>
        <taxon>Holophagae</taxon>
        <taxon>Acanthopleuribacterales</taxon>
        <taxon>Acanthopleuribacteraceae</taxon>
        <taxon>Acanthopleuribacter</taxon>
    </lineage>
</organism>
<dbReference type="Pfam" id="PF02424">
    <property type="entry name" value="ApbE"/>
    <property type="match status" value="1"/>
</dbReference>
<dbReference type="Gene3D" id="3.10.520.10">
    <property type="entry name" value="ApbE-like domains"/>
    <property type="match status" value="1"/>
</dbReference>
<evidence type="ECO:0000313" key="12">
    <source>
        <dbReference type="Proteomes" id="UP000664417"/>
    </source>
</evidence>
<dbReference type="PANTHER" id="PTHR30040:SF2">
    <property type="entry name" value="FAD:PROTEIN FMN TRANSFERASE"/>
    <property type="match status" value="1"/>
</dbReference>
<comment type="caution">
    <text evidence="11">The sequence shown here is derived from an EMBL/GenBank/DDBJ whole genome shotgun (WGS) entry which is preliminary data.</text>
</comment>
<reference evidence="11" key="1">
    <citation type="submission" date="2021-03" db="EMBL/GenBank/DDBJ databases">
        <authorList>
            <person name="Wang G."/>
        </authorList>
    </citation>
    <scope>NUCLEOTIDE SEQUENCE</scope>
    <source>
        <strain evidence="11">KCTC 12899</strain>
    </source>
</reference>
<evidence type="ECO:0000313" key="11">
    <source>
        <dbReference type="EMBL" id="MBO1318996.1"/>
    </source>
</evidence>
<dbReference type="InterPro" id="IPR024932">
    <property type="entry name" value="ApbE"/>
</dbReference>
<comment type="catalytic activity">
    <reaction evidence="10">
        <text>L-threonyl-[protein] + FAD = FMN-L-threonyl-[protein] + AMP + H(+)</text>
        <dbReference type="Rhea" id="RHEA:36847"/>
        <dbReference type="Rhea" id="RHEA-COMP:11060"/>
        <dbReference type="Rhea" id="RHEA-COMP:11061"/>
        <dbReference type="ChEBI" id="CHEBI:15378"/>
        <dbReference type="ChEBI" id="CHEBI:30013"/>
        <dbReference type="ChEBI" id="CHEBI:57692"/>
        <dbReference type="ChEBI" id="CHEBI:74257"/>
        <dbReference type="ChEBI" id="CHEBI:456215"/>
        <dbReference type="EC" id="2.7.1.180"/>
    </reaction>
</comment>
<evidence type="ECO:0000256" key="3">
    <source>
        <dbReference type="ARBA" id="ARBA00016337"/>
    </source>
</evidence>
<evidence type="ECO:0000256" key="2">
    <source>
        <dbReference type="ARBA" id="ARBA00011955"/>
    </source>
</evidence>
<dbReference type="GO" id="GO:0016740">
    <property type="term" value="F:transferase activity"/>
    <property type="evidence" value="ECO:0007669"/>
    <property type="project" value="UniProtKB-KW"/>
</dbReference>
<evidence type="ECO:0000256" key="5">
    <source>
        <dbReference type="ARBA" id="ARBA00022679"/>
    </source>
</evidence>
<keyword evidence="8" id="KW-0460">Magnesium</keyword>
<dbReference type="RefSeq" id="WP_207858817.1">
    <property type="nucleotide sequence ID" value="NZ_JAFREP010000008.1"/>
</dbReference>
<keyword evidence="7" id="KW-0274">FAD</keyword>
<dbReference type="GO" id="GO:0046872">
    <property type="term" value="F:metal ion binding"/>
    <property type="evidence" value="ECO:0007669"/>
    <property type="project" value="UniProtKB-KW"/>
</dbReference>
<dbReference type="EMBL" id="JAFREP010000008">
    <property type="protein sequence ID" value="MBO1318996.1"/>
    <property type="molecule type" value="Genomic_DNA"/>
</dbReference>
<evidence type="ECO:0000256" key="6">
    <source>
        <dbReference type="ARBA" id="ARBA00022723"/>
    </source>
</evidence>
<dbReference type="InterPro" id="IPR003374">
    <property type="entry name" value="ApbE-like_sf"/>
</dbReference>
<evidence type="ECO:0000256" key="9">
    <source>
        <dbReference type="ARBA" id="ARBA00031306"/>
    </source>
</evidence>
<dbReference type="PANTHER" id="PTHR30040">
    <property type="entry name" value="THIAMINE BIOSYNTHESIS LIPOPROTEIN APBE"/>
    <property type="match status" value="1"/>
</dbReference>
<keyword evidence="5 11" id="KW-0808">Transferase</keyword>
<evidence type="ECO:0000256" key="4">
    <source>
        <dbReference type="ARBA" id="ARBA00022630"/>
    </source>
</evidence>
<dbReference type="AlphaFoldDB" id="A0A8J7U564"/>
<dbReference type="Proteomes" id="UP000664417">
    <property type="component" value="Unassembled WGS sequence"/>
</dbReference>
<keyword evidence="6" id="KW-0479">Metal-binding</keyword>
<name>A0A8J7U564_9BACT</name>
<protein>
    <recommendedName>
        <fullName evidence="3">FAD:protein FMN transferase</fullName>
        <ecNumber evidence="2">2.7.1.180</ecNumber>
    </recommendedName>
    <alternativeName>
        <fullName evidence="9">Flavin transferase</fullName>
    </alternativeName>
</protein>
<dbReference type="SUPFAM" id="SSF143631">
    <property type="entry name" value="ApbE-like"/>
    <property type="match status" value="1"/>
</dbReference>
<comment type="cofactor">
    <cofactor evidence="1">
        <name>Mg(2+)</name>
        <dbReference type="ChEBI" id="CHEBI:18420"/>
    </cofactor>
</comment>
<evidence type="ECO:0000256" key="7">
    <source>
        <dbReference type="ARBA" id="ARBA00022827"/>
    </source>
</evidence>
<keyword evidence="4" id="KW-0285">Flavoprotein</keyword>
<keyword evidence="12" id="KW-1185">Reference proteome</keyword>